<dbReference type="VEuPathDB" id="AmoebaDB:DICPUDRAFT_78143"/>
<evidence type="ECO:0000313" key="2">
    <source>
        <dbReference type="EMBL" id="EGC36202.1"/>
    </source>
</evidence>
<proteinExistence type="predicted"/>
<reference evidence="3" key="1">
    <citation type="journal article" date="2011" name="Genome Biol.">
        <title>Comparative genomics of the social amoebae Dictyostelium discoideum and Dictyostelium purpureum.</title>
        <authorList>
            <consortium name="US DOE Joint Genome Institute (JGI-PGF)"/>
            <person name="Sucgang R."/>
            <person name="Kuo A."/>
            <person name="Tian X."/>
            <person name="Salerno W."/>
            <person name="Parikh A."/>
            <person name="Feasley C.L."/>
            <person name="Dalin E."/>
            <person name="Tu H."/>
            <person name="Huang E."/>
            <person name="Barry K."/>
            <person name="Lindquist E."/>
            <person name="Shapiro H."/>
            <person name="Bruce D."/>
            <person name="Schmutz J."/>
            <person name="Salamov A."/>
            <person name="Fey P."/>
            <person name="Gaudet P."/>
            <person name="Anjard C."/>
            <person name="Babu M.M."/>
            <person name="Basu S."/>
            <person name="Bushmanova Y."/>
            <person name="van der Wel H."/>
            <person name="Katoh-Kurasawa M."/>
            <person name="Dinh C."/>
            <person name="Coutinho P.M."/>
            <person name="Saito T."/>
            <person name="Elias M."/>
            <person name="Schaap P."/>
            <person name="Kay R.R."/>
            <person name="Henrissat B."/>
            <person name="Eichinger L."/>
            <person name="Rivero F."/>
            <person name="Putnam N.H."/>
            <person name="West C.M."/>
            <person name="Loomis W.F."/>
            <person name="Chisholm R.L."/>
            <person name="Shaulsky G."/>
            <person name="Strassmann J.E."/>
            <person name="Queller D.C."/>
            <person name="Kuspa A."/>
            <person name="Grigoriev I.V."/>
        </authorList>
    </citation>
    <scope>NUCLEOTIDE SEQUENCE [LARGE SCALE GENOMIC DNA]</scope>
    <source>
        <strain evidence="3">QSDP1</strain>
    </source>
</reference>
<dbReference type="GeneID" id="10501065"/>
<dbReference type="AlphaFoldDB" id="F0ZIP0"/>
<dbReference type="RefSeq" id="XP_003287269.1">
    <property type="nucleotide sequence ID" value="XM_003287221.1"/>
</dbReference>
<dbReference type="EMBL" id="GL871034">
    <property type="protein sequence ID" value="EGC36202.1"/>
    <property type="molecule type" value="Genomic_DNA"/>
</dbReference>
<dbReference type="KEGG" id="dpp:DICPUDRAFT_78143"/>
<gene>
    <name evidence="2" type="ORF">DICPUDRAFT_78143</name>
</gene>
<keyword evidence="1" id="KW-0472">Membrane</keyword>
<evidence type="ECO:0000256" key="1">
    <source>
        <dbReference type="SAM" id="Phobius"/>
    </source>
</evidence>
<evidence type="ECO:0000313" key="3">
    <source>
        <dbReference type="Proteomes" id="UP000001064"/>
    </source>
</evidence>
<keyword evidence="3" id="KW-1185">Reference proteome</keyword>
<feature type="transmembrane region" description="Helical" evidence="1">
    <location>
        <begin position="61"/>
        <end position="79"/>
    </location>
</feature>
<dbReference type="InParanoid" id="F0ZIP0"/>
<sequence length="222" mass="26007">MTTLVYEVPTQENFIGSRYREEIIEPHSVPIELSHLLTFSEYRNILMSCKSEIDSRKRFRFFLAIPMIVIGIIFGILFATNVASHLFLIIGLIVCIWNNKFSDKINELNHFYASKGIRIERKIHHSKDKDRKTTSKIYIYYSSPTIPMHHLPMYPVSHQMPPLLPPQQQQQKQQQYSNIVCDILYDKQVDNIINSNNYNISIDPQPLLQQEKSTEKTPLIKN</sequence>
<accession>F0ZIP0</accession>
<protein>
    <submittedName>
        <fullName evidence="2">Uncharacterized protein</fullName>
    </submittedName>
</protein>
<keyword evidence="1" id="KW-0812">Transmembrane</keyword>
<keyword evidence="1" id="KW-1133">Transmembrane helix</keyword>
<organism evidence="2 3">
    <name type="scientific">Dictyostelium purpureum</name>
    <name type="common">Slime mold</name>
    <dbReference type="NCBI Taxonomy" id="5786"/>
    <lineage>
        <taxon>Eukaryota</taxon>
        <taxon>Amoebozoa</taxon>
        <taxon>Evosea</taxon>
        <taxon>Eumycetozoa</taxon>
        <taxon>Dictyostelia</taxon>
        <taxon>Dictyosteliales</taxon>
        <taxon>Dictyosteliaceae</taxon>
        <taxon>Dictyostelium</taxon>
    </lineage>
</organism>
<name>F0ZIP0_DICPU</name>
<dbReference type="Proteomes" id="UP000001064">
    <property type="component" value="Unassembled WGS sequence"/>
</dbReference>